<dbReference type="AlphaFoldDB" id="A0A9P1H062"/>
<dbReference type="EMBL" id="CALLCH030000010">
    <property type="protein sequence ID" value="CAI4214136.1"/>
    <property type="molecule type" value="Genomic_DNA"/>
</dbReference>
<keyword evidence="2" id="KW-1185">Reference proteome</keyword>
<dbReference type="Proteomes" id="UP000838763">
    <property type="component" value="Unassembled WGS sequence"/>
</dbReference>
<gene>
    <name evidence="1" type="ORF">PPNO1_LOCUS3867</name>
</gene>
<reference evidence="1" key="1">
    <citation type="submission" date="2022-11" db="EMBL/GenBank/DDBJ databases">
        <authorList>
            <person name="Scott C."/>
            <person name="Bruce N."/>
        </authorList>
    </citation>
    <scope>NUCLEOTIDE SEQUENCE</scope>
</reference>
<comment type="caution">
    <text evidence="1">The sequence shown here is derived from an EMBL/GenBank/DDBJ whole genome shotgun (WGS) entry which is preliminary data.</text>
</comment>
<evidence type="ECO:0000313" key="1">
    <source>
        <dbReference type="EMBL" id="CAI4214136.1"/>
    </source>
</evidence>
<sequence>MATKFKRTIMLTVFAIISTIALFKAGIFRTTRYLYQTIPKPISSLTGCHQHGANLFCLTPDGDEVEVLLPGNAPGSKSGHSDSGSEPQSGIATSMLVLSTASKLARGGRISRPRLRTSAPGIQRPVARDISVHHLCHQRDRCFWANFPFIISAATVQYHSRPA</sequence>
<organism evidence="1 2">
    <name type="scientific">Parascedosporium putredinis</name>
    <dbReference type="NCBI Taxonomy" id="1442378"/>
    <lineage>
        <taxon>Eukaryota</taxon>
        <taxon>Fungi</taxon>
        <taxon>Dikarya</taxon>
        <taxon>Ascomycota</taxon>
        <taxon>Pezizomycotina</taxon>
        <taxon>Sordariomycetes</taxon>
        <taxon>Hypocreomycetidae</taxon>
        <taxon>Microascales</taxon>
        <taxon>Microascaceae</taxon>
        <taxon>Parascedosporium</taxon>
    </lineage>
</organism>
<accession>A0A9P1H062</accession>
<dbReference type="OrthoDB" id="448280at2759"/>
<evidence type="ECO:0000313" key="2">
    <source>
        <dbReference type="Proteomes" id="UP000838763"/>
    </source>
</evidence>
<name>A0A9P1H062_9PEZI</name>
<proteinExistence type="predicted"/>
<protein>
    <submittedName>
        <fullName evidence="1">Uncharacterized protein</fullName>
    </submittedName>
</protein>